<dbReference type="InParanoid" id="A0A1S3J4P2"/>
<dbReference type="GO" id="GO:0005543">
    <property type="term" value="F:phospholipid binding"/>
    <property type="evidence" value="ECO:0007669"/>
    <property type="project" value="TreeGrafter"/>
</dbReference>
<feature type="disulfide bond" evidence="6">
    <location>
        <begin position="38"/>
        <end position="81"/>
    </location>
</feature>
<dbReference type="InterPro" id="IPR016090">
    <property type="entry name" value="PLA2-like_dom"/>
</dbReference>
<dbReference type="Pfam" id="PF00068">
    <property type="entry name" value="Phospholip_A2_1"/>
    <property type="match status" value="1"/>
</dbReference>
<feature type="active site" evidence="4">
    <location>
        <position position="82"/>
    </location>
</feature>
<dbReference type="SUPFAM" id="SSF48619">
    <property type="entry name" value="Phospholipase A2, PLA2"/>
    <property type="match status" value="1"/>
</dbReference>
<evidence type="ECO:0000256" key="5">
    <source>
        <dbReference type="PIRSR" id="PIRSR601211-2"/>
    </source>
</evidence>
<evidence type="ECO:0000313" key="10">
    <source>
        <dbReference type="Proteomes" id="UP000085678"/>
    </source>
</evidence>
<dbReference type="RefSeq" id="XP_013404809.1">
    <property type="nucleotide sequence ID" value="XM_013549355.1"/>
</dbReference>
<evidence type="ECO:0000259" key="9">
    <source>
        <dbReference type="SMART" id="SM00085"/>
    </source>
</evidence>
<dbReference type="PANTHER" id="PTHR11716">
    <property type="entry name" value="PHOSPHOLIPASE A2 FAMILY MEMBER"/>
    <property type="match status" value="1"/>
</dbReference>
<dbReference type="SMART" id="SM00085">
    <property type="entry name" value="PA2c"/>
    <property type="match status" value="1"/>
</dbReference>
<evidence type="ECO:0000256" key="1">
    <source>
        <dbReference type="ARBA" id="ARBA00004613"/>
    </source>
</evidence>
<dbReference type="OrthoDB" id="5841574at2759"/>
<dbReference type="KEGG" id="lak:106169753"/>
<protein>
    <recommendedName>
        <fullName evidence="8">Phospholipase A2</fullName>
        <ecNumber evidence="8">3.1.1.4</ecNumber>
    </recommendedName>
</protein>
<keyword evidence="3 6" id="KW-1015">Disulfide bond</keyword>
<dbReference type="InterPro" id="IPR001211">
    <property type="entry name" value="PLA2"/>
</dbReference>
<keyword evidence="5 8" id="KW-0106">Calcium</keyword>
<feature type="binding site" evidence="5">
    <location>
        <position position="36"/>
    </location>
    <ligand>
        <name>Ca(2+)</name>
        <dbReference type="ChEBI" id="CHEBI:29108"/>
    </ligand>
</feature>
<dbReference type="GO" id="GO:0005576">
    <property type="term" value="C:extracellular region"/>
    <property type="evidence" value="ECO:0007669"/>
    <property type="project" value="UniProtKB-SubCell"/>
</dbReference>
<dbReference type="CDD" id="cd00125">
    <property type="entry name" value="PLA2c"/>
    <property type="match status" value="1"/>
</dbReference>
<dbReference type="GO" id="GO:0047498">
    <property type="term" value="F:calcium-dependent phospholipase A2 activity"/>
    <property type="evidence" value="ECO:0007669"/>
    <property type="project" value="TreeGrafter"/>
</dbReference>
<comment type="catalytic activity">
    <reaction evidence="8">
        <text>a 1,2-diacyl-sn-glycero-3-phosphocholine + H2O = a 1-acyl-sn-glycero-3-phosphocholine + a fatty acid + H(+)</text>
        <dbReference type="Rhea" id="RHEA:15801"/>
        <dbReference type="ChEBI" id="CHEBI:15377"/>
        <dbReference type="ChEBI" id="CHEBI:15378"/>
        <dbReference type="ChEBI" id="CHEBI:28868"/>
        <dbReference type="ChEBI" id="CHEBI:57643"/>
        <dbReference type="ChEBI" id="CHEBI:58168"/>
        <dbReference type="EC" id="3.1.1.4"/>
    </reaction>
</comment>
<dbReference type="GO" id="GO:0005509">
    <property type="term" value="F:calcium ion binding"/>
    <property type="evidence" value="ECO:0007669"/>
    <property type="project" value="InterPro"/>
</dbReference>
<comment type="cofactor">
    <cofactor evidence="5">
        <name>Ca(2+)</name>
        <dbReference type="ChEBI" id="CHEBI:29108"/>
    </cofactor>
    <text evidence="5">Binds 1 Ca(2+) ion per subunit.</text>
</comment>
<accession>A0A1S3J4P2</accession>
<dbReference type="EC" id="3.1.1.4" evidence="8"/>
<keyword evidence="10" id="KW-1185">Reference proteome</keyword>
<evidence type="ECO:0000256" key="8">
    <source>
        <dbReference type="RuleBase" id="RU361236"/>
    </source>
</evidence>
<dbReference type="Gene3D" id="1.20.90.10">
    <property type="entry name" value="Phospholipase A2 domain"/>
    <property type="match status" value="1"/>
</dbReference>
<keyword evidence="8" id="KW-0443">Lipid metabolism</keyword>
<evidence type="ECO:0000256" key="6">
    <source>
        <dbReference type="PIRSR" id="PIRSR601211-3"/>
    </source>
</evidence>
<dbReference type="GO" id="GO:0006644">
    <property type="term" value="P:phospholipid metabolic process"/>
    <property type="evidence" value="ECO:0007669"/>
    <property type="project" value="InterPro"/>
</dbReference>
<feature type="disulfide bond" evidence="6">
    <location>
        <begin position="47"/>
        <end position="74"/>
    </location>
</feature>
<reference evidence="11" key="1">
    <citation type="submission" date="2025-08" db="UniProtKB">
        <authorList>
            <consortium name="RefSeq"/>
        </authorList>
    </citation>
    <scope>IDENTIFICATION</scope>
    <source>
        <tissue evidence="11">Gonads</tissue>
    </source>
</reference>
<feature type="domain" description="Phospholipase A2-like central" evidence="9">
    <location>
        <begin position="9"/>
        <end position="105"/>
    </location>
</feature>
<dbReference type="AlphaFoldDB" id="A0A1S3J4P2"/>
<keyword evidence="8" id="KW-0378">Hydrolase</keyword>
<dbReference type="PRINTS" id="PR00389">
    <property type="entry name" value="PHPHLIPASEA2"/>
</dbReference>
<feature type="active site" evidence="4">
    <location>
        <position position="35"/>
    </location>
</feature>
<evidence type="ECO:0000256" key="4">
    <source>
        <dbReference type="PIRSR" id="PIRSR601211-1"/>
    </source>
</evidence>
<feature type="disulfide bond" evidence="6">
    <location>
        <begin position="66"/>
        <end position="79"/>
    </location>
</feature>
<gene>
    <name evidence="11" type="primary">LOC106169753</name>
</gene>
<organism evidence="10 11">
    <name type="scientific">Lingula anatina</name>
    <name type="common">Brachiopod</name>
    <name type="synonym">Lingula unguis</name>
    <dbReference type="NCBI Taxonomy" id="7574"/>
    <lineage>
        <taxon>Eukaryota</taxon>
        <taxon>Metazoa</taxon>
        <taxon>Spiralia</taxon>
        <taxon>Lophotrochozoa</taxon>
        <taxon>Brachiopoda</taxon>
        <taxon>Linguliformea</taxon>
        <taxon>Lingulata</taxon>
        <taxon>Lingulida</taxon>
        <taxon>Linguloidea</taxon>
        <taxon>Lingulidae</taxon>
        <taxon>Lingula</taxon>
    </lineage>
</organism>
<comment type="similarity">
    <text evidence="7">Belongs to the phospholipase A2 family.</text>
</comment>
<dbReference type="InterPro" id="IPR033113">
    <property type="entry name" value="PLA2_histidine"/>
</dbReference>
<feature type="disulfide bond" evidence="6">
    <location>
        <begin position="31"/>
        <end position="88"/>
    </location>
</feature>
<sequence>MQTCVLHWITTTTDAGVAKEDRDSVDGLDRCCQTHDYCYDRAIRAGCSTYIWHIYTYTQNGLSITCDSSKNDICNQTVCNCDKAAVQCFARNTYHSNFKDYDKSKC</sequence>
<dbReference type="GeneID" id="106169753"/>
<name>A0A1S3J4P2_LINAN</name>
<proteinExistence type="inferred from homology"/>
<dbReference type="InterPro" id="IPR036444">
    <property type="entry name" value="PLipase_A2_dom_sf"/>
</dbReference>
<dbReference type="PANTHER" id="PTHR11716:SF51">
    <property type="entry name" value="PHOSPHOLIPASE A2"/>
    <property type="match status" value="1"/>
</dbReference>
<evidence type="ECO:0000256" key="7">
    <source>
        <dbReference type="RuleBase" id="RU003654"/>
    </source>
</evidence>
<dbReference type="PROSITE" id="PS00118">
    <property type="entry name" value="PA2_HIS"/>
    <property type="match status" value="1"/>
</dbReference>
<evidence type="ECO:0000256" key="2">
    <source>
        <dbReference type="ARBA" id="ARBA00022525"/>
    </source>
</evidence>
<dbReference type="Proteomes" id="UP000085678">
    <property type="component" value="Unplaced"/>
</dbReference>
<keyword evidence="5" id="KW-0479">Metal-binding</keyword>
<dbReference type="STRING" id="7574.A0A1S3J4P2"/>
<dbReference type="GO" id="GO:0016042">
    <property type="term" value="P:lipid catabolic process"/>
    <property type="evidence" value="ECO:0007669"/>
    <property type="project" value="InterPro"/>
</dbReference>
<keyword evidence="2 8" id="KW-0964">Secreted</keyword>
<dbReference type="GO" id="GO:0050482">
    <property type="term" value="P:arachidonate secretion"/>
    <property type="evidence" value="ECO:0007669"/>
    <property type="project" value="InterPro"/>
</dbReference>
<comment type="subcellular location">
    <subcellularLocation>
        <location evidence="1 8">Secreted</location>
    </subcellularLocation>
</comment>
<evidence type="ECO:0000313" key="11">
    <source>
        <dbReference type="RefSeq" id="XP_013404809.1"/>
    </source>
</evidence>
<evidence type="ECO:0000256" key="3">
    <source>
        <dbReference type="ARBA" id="ARBA00023157"/>
    </source>
</evidence>